<dbReference type="InterPro" id="IPR015421">
    <property type="entry name" value="PyrdxlP-dep_Trfase_major"/>
</dbReference>
<dbReference type="PRINTS" id="PR00800">
    <property type="entry name" value="YHDCRBOXLASE"/>
</dbReference>
<evidence type="ECO:0000256" key="4">
    <source>
        <dbReference type="ARBA" id="ARBA00022898"/>
    </source>
</evidence>
<dbReference type="RefSeq" id="WP_224196931.1">
    <property type="nucleotide sequence ID" value="NZ_JAIRAU010000056.1"/>
</dbReference>
<dbReference type="InterPro" id="IPR015424">
    <property type="entry name" value="PyrdxlP-dep_Trfase"/>
</dbReference>
<dbReference type="EMBL" id="JAIRAU010000056">
    <property type="protein sequence ID" value="MBZ5715190.1"/>
    <property type="molecule type" value="Genomic_DNA"/>
</dbReference>
<keyword evidence="4 6" id="KW-0663">Pyridoxal phosphate</keyword>
<dbReference type="InterPro" id="IPR010977">
    <property type="entry name" value="Aromatic_deC"/>
</dbReference>
<evidence type="ECO:0000313" key="7">
    <source>
        <dbReference type="EMBL" id="MBZ5715190.1"/>
    </source>
</evidence>
<keyword evidence="5 6" id="KW-0456">Lyase</keyword>
<evidence type="ECO:0000313" key="8">
    <source>
        <dbReference type="Proteomes" id="UP001139031"/>
    </source>
</evidence>
<protein>
    <submittedName>
        <fullName evidence="7">Aminotransferase class I/II-fold pyridoxal phosphate-dependent enzyme</fullName>
    </submittedName>
</protein>
<name>A0ABS7U3Z7_9BACT</name>
<sequence length="481" mass="51729">MRATPTADLPTPELEPDTAAMQALVAAAMARICEHIEALPRMPACDVAGGAALARELRERLPEQGSTFEHVLEVLFDRAVPCSFNTAGPGYLAYIPGGGLFLAAVADLIADATNRYVGVWQAAPGLVQLETNAVRWLAEIVGLPAGSGGFLTTGGSLATFSAVVTARVERLGERFDDGVIYTSEQAHHSVQRAARLAGFRRDQVREVAVDERFRVDVEALARAIGEDRARGLRPCMIVGHAGTTNTGAVDDLAALADVAARERVWLHVDAAYGGFFCLTARGRAALAGIERADSVTLDPHKGMFLPYGTGCLLARDPAALRRAHGSPADYLPPMQEDPEFVDYCELSPELSRDFRGLRVWLPLKLLGAQVFARALDEKLDLAESCAAALRELPGVELVAPPQLSLLAFRHAPPGVAEGPALDEHNRRWLAAINRRGRVYLTSTVVRGRFVLRVCVLSFRTHRDRVDAALADIRAALAEVGG</sequence>
<keyword evidence="8" id="KW-1185">Reference proteome</keyword>
<evidence type="ECO:0000256" key="1">
    <source>
        <dbReference type="ARBA" id="ARBA00001933"/>
    </source>
</evidence>
<keyword evidence="7" id="KW-0808">Transferase</keyword>
<dbReference type="Proteomes" id="UP001139031">
    <property type="component" value="Unassembled WGS sequence"/>
</dbReference>
<dbReference type="InterPro" id="IPR015422">
    <property type="entry name" value="PyrdxlP-dep_Trfase_small"/>
</dbReference>
<dbReference type="Gene3D" id="3.40.640.10">
    <property type="entry name" value="Type I PLP-dependent aspartate aminotransferase-like (Major domain)"/>
    <property type="match status" value="1"/>
</dbReference>
<dbReference type="Gene3D" id="3.90.1150.170">
    <property type="match status" value="1"/>
</dbReference>
<comment type="cofactor">
    <cofactor evidence="1 6">
        <name>pyridoxal 5'-phosphate</name>
        <dbReference type="ChEBI" id="CHEBI:597326"/>
    </cofactor>
</comment>
<gene>
    <name evidence="7" type="ORF">K7C98_38650</name>
</gene>
<dbReference type="GO" id="GO:0008483">
    <property type="term" value="F:transaminase activity"/>
    <property type="evidence" value="ECO:0007669"/>
    <property type="project" value="UniProtKB-KW"/>
</dbReference>
<comment type="similarity">
    <text evidence="2 6">Belongs to the group II decarboxylase family.</text>
</comment>
<organism evidence="7 8">
    <name type="scientific">Nannocystis pusilla</name>
    <dbReference type="NCBI Taxonomy" id="889268"/>
    <lineage>
        <taxon>Bacteria</taxon>
        <taxon>Pseudomonadati</taxon>
        <taxon>Myxococcota</taxon>
        <taxon>Polyangia</taxon>
        <taxon>Nannocystales</taxon>
        <taxon>Nannocystaceae</taxon>
        <taxon>Nannocystis</taxon>
    </lineage>
</organism>
<keyword evidence="7" id="KW-0032">Aminotransferase</keyword>
<reference evidence="7" key="1">
    <citation type="submission" date="2021-08" db="EMBL/GenBank/DDBJ databases">
        <authorList>
            <person name="Stevens D.C."/>
        </authorList>
    </citation>
    <scope>NUCLEOTIDE SEQUENCE</scope>
    <source>
        <strain evidence="7">DSM 53165</strain>
    </source>
</reference>
<dbReference type="PANTHER" id="PTHR11999">
    <property type="entry name" value="GROUP II PYRIDOXAL-5-PHOSPHATE DECARBOXYLASE"/>
    <property type="match status" value="1"/>
</dbReference>
<keyword evidence="3" id="KW-0210">Decarboxylase</keyword>
<comment type="caution">
    <text evidence="7">The sequence shown here is derived from an EMBL/GenBank/DDBJ whole genome shotgun (WGS) entry which is preliminary data.</text>
</comment>
<accession>A0ABS7U3Z7</accession>
<dbReference type="SUPFAM" id="SSF53383">
    <property type="entry name" value="PLP-dependent transferases"/>
    <property type="match status" value="1"/>
</dbReference>
<dbReference type="PANTHER" id="PTHR11999:SF70">
    <property type="entry name" value="MIP05841P"/>
    <property type="match status" value="1"/>
</dbReference>
<dbReference type="InterPro" id="IPR002129">
    <property type="entry name" value="PyrdxlP-dep_de-COase"/>
</dbReference>
<proteinExistence type="inferred from homology"/>
<evidence type="ECO:0000256" key="3">
    <source>
        <dbReference type="ARBA" id="ARBA00022793"/>
    </source>
</evidence>
<evidence type="ECO:0000256" key="6">
    <source>
        <dbReference type="RuleBase" id="RU000382"/>
    </source>
</evidence>
<dbReference type="Pfam" id="PF00282">
    <property type="entry name" value="Pyridoxal_deC"/>
    <property type="match status" value="1"/>
</dbReference>
<dbReference type="Gene3D" id="3.90.1150.10">
    <property type="entry name" value="Aspartate Aminotransferase, domain 1"/>
    <property type="match status" value="1"/>
</dbReference>
<evidence type="ECO:0000256" key="2">
    <source>
        <dbReference type="ARBA" id="ARBA00009533"/>
    </source>
</evidence>
<evidence type="ECO:0000256" key="5">
    <source>
        <dbReference type="ARBA" id="ARBA00023239"/>
    </source>
</evidence>